<organism evidence="5 6">
    <name type="scientific">Chrysodeixis includens</name>
    <name type="common">Soybean looper</name>
    <name type="synonym">Pseudoplusia includens</name>
    <dbReference type="NCBI Taxonomy" id="689277"/>
    <lineage>
        <taxon>Eukaryota</taxon>
        <taxon>Metazoa</taxon>
        <taxon>Ecdysozoa</taxon>
        <taxon>Arthropoda</taxon>
        <taxon>Hexapoda</taxon>
        <taxon>Insecta</taxon>
        <taxon>Pterygota</taxon>
        <taxon>Neoptera</taxon>
        <taxon>Endopterygota</taxon>
        <taxon>Lepidoptera</taxon>
        <taxon>Glossata</taxon>
        <taxon>Ditrysia</taxon>
        <taxon>Noctuoidea</taxon>
        <taxon>Noctuidae</taxon>
        <taxon>Plusiinae</taxon>
        <taxon>Chrysodeixis</taxon>
    </lineage>
</organism>
<evidence type="ECO:0000256" key="1">
    <source>
        <dbReference type="ARBA" id="ARBA00022687"/>
    </source>
</evidence>
<feature type="compositionally biased region" description="Basic and acidic residues" evidence="3">
    <location>
        <begin position="1"/>
        <end position="34"/>
    </location>
</feature>
<dbReference type="GO" id="GO:0060090">
    <property type="term" value="F:molecular adaptor activity"/>
    <property type="evidence" value="ECO:0007669"/>
    <property type="project" value="TreeGrafter"/>
</dbReference>
<dbReference type="GO" id="GO:0005634">
    <property type="term" value="C:nucleus"/>
    <property type="evidence" value="ECO:0007669"/>
    <property type="project" value="TreeGrafter"/>
</dbReference>
<dbReference type="InterPro" id="IPR038207">
    <property type="entry name" value="DIX_dom_sf"/>
</dbReference>
<dbReference type="GO" id="GO:0016055">
    <property type="term" value="P:Wnt signaling pathway"/>
    <property type="evidence" value="ECO:0007669"/>
    <property type="project" value="UniProtKB-KW"/>
</dbReference>
<dbReference type="Proteomes" id="UP001154114">
    <property type="component" value="Chromosome 10"/>
</dbReference>
<keyword evidence="6" id="KW-1185">Reference proteome</keyword>
<dbReference type="EMBL" id="LR824013">
    <property type="protein sequence ID" value="CAD0199540.1"/>
    <property type="molecule type" value="Genomic_DNA"/>
</dbReference>
<keyword evidence="1 2" id="KW-0879">Wnt signaling pathway</keyword>
<dbReference type="InterPro" id="IPR043581">
    <property type="entry name" value="Axin-like"/>
</dbReference>
<dbReference type="GO" id="GO:0048468">
    <property type="term" value="P:cell development"/>
    <property type="evidence" value="ECO:0007669"/>
    <property type="project" value="TreeGrafter"/>
</dbReference>
<accession>A0A9N8Q0W3</accession>
<dbReference type="PANTHER" id="PTHR46102:SF2">
    <property type="entry name" value="AXIN"/>
    <property type="match status" value="1"/>
</dbReference>
<dbReference type="GO" id="GO:0030877">
    <property type="term" value="C:beta-catenin destruction complex"/>
    <property type="evidence" value="ECO:0007669"/>
    <property type="project" value="TreeGrafter"/>
</dbReference>
<sequence length="131" mass="14780">MAEGERVERRAHRDLPERASSAERDDLRRRDKPAPRTRGSGSKSSGGAGEAHTVVVVSFLDENVPYRFKVPAAPLTLRTFKDYLPRKGNYRYFFKTNCADLDTVIQEEVSSDSDTLPMFEGKVMARVKSID</sequence>
<name>A0A9N8Q0W3_CHRIL</name>
<feature type="region of interest" description="Disordered" evidence="3">
    <location>
        <begin position="1"/>
        <end position="49"/>
    </location>
</feature>
<evidence type="ECO:0000259" key="4">
    <source>
        <dbReference type="PROSITE" id="PS50841"/>
    </source>
</evidence>
<dbReference type="GO" id="GO:0090090">
    <property type="term" value="P:negative regulation of canonical Wnt signaling pathway"/>
    <property type="evidence" value="ECO:0007669"/>
    <property type="project" value="InterPro"/>
</dbReference>
<dbReference type="SMART" id="SM00021">
    <property type="entry name" value="DAX"/>
    <property type="match status" value="1"/>
</dbReference>
<proteinExistence type="predicted"/>
<dbReference type="PROSITE" id="PS50841">
    <property type="entry name" value="DIX"/>
    <property type="match status" value="1"/>
</dbReference>
<evidence type="ECO:0000313" key="5">
    <source>
        <dbReference type="EMBL" id="CAD0199540.1"/>
    </source>
</evidence>
<dbReference type="GO" id="GO:0019901">
    <property type="term" value="F:protein kinase binding"/>
    <property type="evidence" value="ECO:0007669"/>
    <property type="project" value="TreeGrafter"/>
</dbReference>
<feature type="domain" description="DIX" evidence="4">
    <location>
        <begin position="50"/>
        <end position="131"/>
    </location>
</feature>
<dbReference type="InterPro" id="IPR029071">
    <property type="entry name" value="Ubiquitin-like_domsf"/>
</dbReference>
<dbReference type="GO" id="GO:0031625">
    <property type="term" value="F:ubiquitin protein ligase binding"/>
    <property type="evidence" value="ECO:0007669"/>
    <property type="project" value="TreeGrafter"/>
</dbReference>
<dbReference type="PANTHER" id="PTHR46102">
    <property type="entry name" value="AXIN"/>
    <property type="match status" value="1"/>
</dbReference>
<dbReference type="GO" id="GO:0032436">
    <property type="term" value="P:positive regulation of proteasomal ubiquitin-dependent protein catabolic process"/>
    <property type="evidence" value="ECO:0007669"/>
    <property type="project" value="TreeGrafter"/>
</dbReference>
<gene>
    <name evidence="5" type="ORF">CINC_LOCUS1234</name>
</gene>
<dbReference type="SUPFAM" id="SSF54236">
    <property type="entry name" value="Ubiquitin-like"/>
    <property type="match status" value="1"/>
</dbReference>
<reference evidence="5" key="1">
    <citation type="submission" date="2021-12" db="EMBL/GenBank/DDBJ databases">
        <authorList>
            <person name="King R."/>
        </authorList>
    </citation>
    <scope>NUCLEOTIDE SEQUENCE</scope>
</reference>
<dbReference type="Pfam" id="PF00778">
    <property type="entry name" value="DIX"/>
    <property type="match status" value="1"/>
</dbReference>
<dbReference type="GO" id="GO:0005886">
    <property type="term" value="C:plasma membrane"/>
    <property type="evidence" value="ECO:0007669"/>
    <property type="project" value="TreeGrafter"/>
</dbReference>
<dbReference type="InterPro" id="IPR001158">
    <property type="entry name" value="DIX"/>
</dbReference>
<dbReference type="AlphaFoldDB" id="A0A9N8Q0W3"/>
<evidence type="ECO:0000313" key="6">
    <source>
        <dbReference type="Proteomes" id="UP001154114"/>
    </source>
</evidence>
<protein>
    <recommendedName>
        <fullName evidence="4">DIX domain-containing protein</fullName>
    </recommendedName>
</protein>
<dbReference type="GO" id="GO:0008013">
    <property type="term" value="F:beta-catenin binding"/>
    <property type="evidence" value="ECO:0007669"/>
    <property type="project" value="TreeGrafter"/>
</dbReference>
<evidence type="ECO:0000256" key="3">
    <source>
        <dbReference type="SAM" id="MobiDB-lite"/>
    </source>
</evidence>
<dbReference type="Gene3D" id="2.40.240.130">
    <property type="match status" value="1"/>
</dbReference>
<evidence type="ECO:0000256" key="2">
    <source>
        <dbReference type="PROSITE-ProRule" id="PRU00069"/>
    </source>
</evidence>
<dbReference type="OrthoDB" id="10007451at2759"/>